<gene>
    <name evidence="14" type="ORF">IMCC3135_13800</name>
</gene>
<dbReference type="AlphaFoldDB" id="A0A2Z2NQS1"/>
<dbReference type="Gene3D" id="1.20.1300.10">
    <property type="entry name" value="Fumarate reductase/succinate dehydrogenase, transmembrane subunit"/>
    <property type="match status" value="1"/>
</dbReference>
<organism evidence="14 15">
    <name type="scientific">Granulosicoccus antarcticus IMCC3135</name>
    <dbReference type="NCBI Taxonomy" id="1192854"/>
    <lineage>
        <taxon>Bacteria</taxon>
        <taxon>Pseudomonadati</taxon>
        <taxon>Pseudomonadota</taxon>
        <taxon>Gammaproteobacteria</taxon>
        <taxon>Chromatiales</taxon>
        <taxon>Granulosicoccaceae</taxon>
        <taxon>Granulosicoccus</taxon>
    </lineage>
</organism>
<dbReference type="InterPro" id="IPR039023">
    <property type="entry name" value="SdhC_prok"/>
</dbReference>
<evidence type="ECO:0000313" key="15">
    <source>
        <dbReference type="Proteomes" id="UP000250079"/>
    </source>
</evidence>
<evidence type="ECO:0000256" key="7">
    <source>
        <dbReference type="ARBA" id="ARBA00022723"/>
    </source>
</evidence>
<accession>A0A2Z2NQS1</accession>
<keyword evidence="15" id="KW-1185">Reference proteome</keyword>
<dbReference type="GO" id="GO:0006099">
    <property type="term" value="P:tricarboxylic acid cycle"/>
    <property type="evidence" value="ECO:0007669"/>
    <property type="project" value="InterPro"/>
</dbReference>
<protein>
    <recommendedName>
        <fullName evidence="4">Succinate dehydrogenase cytochrome b556 subunit</fullName>
    </recommendedName>
</protein>
<evidence type="ECO:0000256" key="8">
    <source>
        <dbReference type="ARBA" id="ARBA00022989"/>
    </source>
</evidence>
<dbReference type="EMBL" id="CP018632">
    <property type="protein sequence ID" value="ASJ72845.1"/>
    <property type="molecule type" value="Genomic_DNA"/>
</dbReference>
<keyword evidence="9 12" id="KW-0408">Iron</keyword>
<feature type="transmembrane region" description="Helical" evidence="13">
    <location>
        <begin position="59"/>
        <end position="80"/>
    </location>
</feature>
<dbReference type="GO" id="GO:0009055">
    <property type="term" value="F:electron transfer activity"/>
    <property type="evidence" value="ECO:0007669"/>
    <property type="project" value="InterPro"/>
</dbReference>
<comment type="subcellular location">
    <subcellularLocation>
        <location evidence="2">Membrane</location>
    </subcellularLocation>
</comment>
<evidence type="ECO:0000256" key="1">
    <source>
        <dbReference type="ARBA" id="ARBA00004050"/>
    </source>
</evidence>
<dbReference type="KEGG" id="gai:IMCC3135_13800"/>
<dbReference type="RefSeq" id="WP_088918123.1">
    <property type="nucleotide sequence ID" value="NZ_CP018632.1"/>
</dbReference>
<keyword evidence="8 13" id="KW-1133">Transmembrane helix</keyword>
<evidence type="ECO:0000313" key="14">
    <source>
        <dbReference type="EMBL" id="ASJ72845.1"/>
    </source>
</evidence>
<dbReference type="Pfam" id="PF01127">
    <property type="entry name" value="Sdh_cyt"/>
    <property type="match status" value="1"/>
</dbReference>
<evidence type="ECO:0000256" key="11">
    <source>
        <dbReference type="ARBA" id="ARBA00025912"/>
    </source>
</evidence>
<dbReference type="PANTHER" id="PTHR41910">
    <property type="entry name" value="SUCCINATE DEHYDROGENASE 2 MEMBRANE SUBUNIT SDHC"/>
    <property type="match status" value="1"/>
</dbReference>
<comment type="cofactor">
    <cofactor evidence="12">
        <name>heme</name>
        <dbReference type="ChEBI" id="CHEBI:30413"/>
    </cofactor>
    <text evidence="12">The heme is bound between the two transmembrane subunits.</text>
</comment>
<comment type="similarity">
    <text evidence="3">Belongs to the cytochrome b560 family.</text>
</comment>
<feature type="transmembrane region" description="Helical" evidence="13">
    <location>
        <begin position="21"/>
        <end position="39"/>
    </location>
</feature>
<proteinExistence type="inferred from homology"/>
<keyword evidence="5 12" id="KW-0349">Heme</keyword>
<name>A0A2Z2NQS1_9GAMM</name>
<evidence type="ECO:0000256" key="12">
    <source>
        <dbReference type="PIRSR" id="PIRSR000178-1"/>
    </source>
</evidence>
<feature type="transmembrane region" description="Helical" evidence="13">
    <location>
        <begin position="92"/>
        <end position="110"/>
    </location>
</feature>
<evidence type="ECO:0000256" key="13">
    <source>
        <dbReference type="SAM" id="Phobius"/>
    </source>
</evidence>
<evidence type="ECO:0000256" key="10">
    <source>
        <dbReference type="ARBA" id="ARBA00023136"/>
    </source>
</evidence>
<evidence type="ECO:0000256" key="5">
    <source>
        <dbReference type="ARBA" id="ARBA00022617"/>
    </source>
</evidence>
<dbReference type="GO" id="GO:0046872">
    <property type="term" value="F:metal ion binding"/>
    <property type="evidence" value="ECO:0007669"/>
    <property type="project" value="UniProtKB-KW"/>
</dbReference>
<keyword evidence="7 12" id="KW-0479">Metal-binding</keyword>
<feature type="binding site" description="axial binding residue" evidence="12">
    <location>
        <position position="71"/>
    </location>
    <ligand>
        <name>heme</name>
        <dbReference type="ChEBI" id="CHEBI:30413"/>
        <note>ligand shared with second transmembrane subunit</note>
    </ligand>
    <ligandPart>
        <name>Fe</name>
        <dbReference type="ChEBI" id="CHEBI:18248"/>
    </ligandPart>
</feature>
<dbReference type="GO" id="GO:0016020">
    <property type="term" value="C:membrane"/>
    <property type="evidence" value="ECO:0007669"/>
    <property type="project" value="UniProtKB-SubCell"/>
</dbReference>
<keyword evidence="10 13" id="KW-0472">Membrane</keyword>
<dbReference type="InterPro" id="IPR014314">
    <property type="entry name" value="Succ_DH_cytb556"/>
</dbReference>
<dbReference type="OrthoDB" id="8964564at2"/>
<keyword evidence="6 13" id="KW-0812">Transmembrane</keyword>
<evidence type="ECO:0000256" key="6">
    <source>
        <dbReference type="ARBA" id="ARBA00022692"/>
    </source>
</evidence>
<comment type="function">
    <text evidence="1">Membrane-anchoring subunit of succinate dehydrogenase (SDH).</text>
</comment>
<evidence type="ECO:0000256" key="3">
    <source>
        <dbReference type="ARBA" id="ARBA00007244"/>
    </source>
</evidence>
<dbReference type="PIRSF" id="PIRSF000178">
    <property type="entry name" value="SDH_cyt_b560"/>
    <property type="match status" value="1"/>
</dbReference>
<dbReference type="SUPFAM" id="SSF81343">
    <property type="entry name" value="Fumarate reductase respiratory complex transmembrane subunits"/>
    <property type="match status" value="1"/>
</dbReference>
<dbReference type="Proteomes" id="UP000250079">
    <property type="component" value="Chromosome"/>
</dbReference>
<evidence type="ECO:0000256" key="4">
    <source>
        <dbReference type="ARBA" id="ARBA00020076"/>
    </source>
</evidence>
<dbReference type="PANTHER" id="PTHR41910:SF1">
    <property type="entry name" value="SUCCINATE DEHYDROGENASE HYDROPHOBIC MEMBRANE ANCHOR SUBUNIT"/>
    <property type="match status" value="1"/>
</dbReference>
<comment type="subunit">
    <text evidence="11">Part of an enzyme complex containing four subunits: a flavoprotein, an iron-sulfur protein, plus two membrane-anchoring proteins, SdhC and SdhD. The complex can form homotrimers.</text>
</comment>
<sequence>MIKPHRKHPLWLAYLLHRLSGLGLALFLPAHFYLLSLALNQPDRMDKYLGWGENPLVKVAEYGLVFLLAIHLFGGLRLMAFESLEWSNNQKTAAACSIVAALAISTIFFLRAI</sequence>
<dbReference type="InterPro" id="IPR034804">
    <property type="entry name" value="SQR/QFR_C/D"/>
</dbReference>
<reference evidence="14 15" key="1">
    <citation type="submission" date="2016-12" db="EMBL/GenBank/DDBJ databases">
        <authorList>
            <person name="Song W.-J."/>
            <person name="Kurnit D.M."/>
        </authorList>
    </citation>
    <scope>NUCLEOTIDE SEQUENCE [LARGE SCALE GENOMIC DNA]</scope>
    <source>
        <strain evidence="14 15">IMCC3135</strain>
    </source>
</reference>
<evidence type="ECO:0000256" key="2">
    <source>
        <dbReference type="ARBA" id="ARBA00004370"/>
    </source>
</evidence>
<dbReference type="InterPro" id="IPR000701">
    <property type="entry name" value="SuccDH_FuR_B_TM-su"/>
</dbReference>
<evidence type="ECO:0000256" key="9">
    <source>
        <dbReference type="ARBA" id="ARBA00023004"/>
    </source>
</evidence>